<dbReference type="AlphaFoldDB" id="A0A0U1KTZ2"/>
<protein>
    <submittedName>
        <fullName evidence="1">Uncharacterized protein</fullName>
    </submittedName>
</protein>
<dbReference type="EMBL" id="CTRP01000003">
    <property type="protein sequence ID" value="CQR70902.1"/>
    <property type="molecule type" value="Genomic_DNA"/>
</dbReference>
<name>A0A0U1KTZ2_9FIRM</name>
<sequence length="41" mass="4611">MRPGLSNRIAPGWGCVVEIMTVKGGFRVWIRKNRGNPRDAD</sequence>
<evidence type="ECO:0000313" key="2">
    <source>
        <dbReference type="Proteomes" id="UP000049855"/>
    </source>
</evidence>
<evidence type="ECO:0000313" key="1">
    <source>
        <dbReference type="EMBL" id="CQR70902.1"/>
    </source>
</evidence>
<proteinExistence type="predicted"/>
<organism evidence="1 2">
    <name type="scientific">Sporomusa ovata</name>
    <dbReference type="NCBI Taxonomy" id="2378"/>
    <lineage>
        <taxon>Bacteria</taxon>
        <taxon>Bacillati</taxon>
        <taxon>Bacillota</taxon>
        <taxon>Negativicutes</taxon>
        <taxon>Selenomonadales</taxon>
        <taxon>Sporomusaceae</taxon>
        <taxon>Sporomusa</taxon>
    </lineage>
</organism>
<accession>A0A0U1KTZ2</accession>
<reference evidence="2" key="1">
    <citation type="submission" date="2015-03" db="EMBL/GenBank/DDBJ databases">
        <authorList>
            <person name="Nijsse Bart"/>
        </authorList>
    </citation>
    <scope>NUCLEOTIDE SEQUENCE [LARGE SCALE GENOMIC DNA]</scope>
</reference>
<dbReference type="Proteomes" id="UP000049855">
    <property type="component" value="Unassembled WGS sequence"/>
</dbReference>
<gene>
    <name evidence="1" type="ORF">SpAn4DRAFT_1880</name>
</gene>
<keyword evidence="2" id="KW-1185">Reference proteome</keyword>